<reference evidence="2 3" key="3">
    <citation type="journal article" date="2019" name="Int. J. Syst. Evol. Microbiol.">
        <title>Nitrosopumilus adriaticus sp. nov. and Nitrosopumilus piranensis sp. nov., two ammonia-oxidizing archaea from the Adriatic Sea and members of the class Nitrososphaeria.</title>
        <authorList>
            <person name="Bayer B."/>
            <person name="Vojvoda J."/>
            <person name="Reinthaler T."/>
            <person name="Reyes C."/>
            <person name="Pinto M."/>
            <person name="Herndl G.J."/>
        </authorList>
    </citation>
    <scope>NUCLEOTIDE SEQUENCE [LARGE SCALE GENOMIC DNA]</scope>
    <source>
        <strain evidence="2 3">D3C</strain>
    </source>
</reference>
<keyword evidence="3" id="KW-1185">Reference proteome</keyword>
<proteinExistence type="predicted"/>
<dbReference type="Proteomes" id="UP000032027">
    <property type="component" value="Chromosome"/>
</dbReference>
<accession>A0A0C5BPY7</accession>
<organism evidence="2 3">
    <name type="scientific">Nitrosopumilus piranensis</name>
    <dbReference type="NCBI Taxonomy" id="1582439"/>
    <lineage>
        <taxon>Archaea</taxon>
        <taxon>Nitrososphaerota</taxon>
        <taxon>Nitrososphaeria</taxon>
        <taxon>Nitrosopumilales</taxon>
        <taxon>Nitrosopumilaceae</taxon>
        <taxon>Nitrosopumilus</taxon>
    </lineage>
</organism>
<gene>
    <name evidence="2" type="ORF">NPIRD3C_0554</name>
</gene>
<dbReference type="PATRIC" id="fig|1582439.9.peg.562"/>
<evidence type="ECO:0000313" key="3">
    <source>
        <dbReference type="Proteomes" id="UP000032027"/>
    </source>
</evidence>
<dbReference type="OrthoDB" id="146563at2157"/>
<sequence length="329" mass="36156">MGYGLSLNEFKLNTAIIPIIAIIAVITGIGIGMALTSTSESQIQEIPEQSLEKLVVAVVPQGDIKKFEAQEKMLEDYFVDKIGMQVEIFYPIDDTTTLASIKSGTTHVAFMSSRPALLANEQNGGNVLAFMADLKPFKTESGNEILGTSYMSQYWTLKERNDINTLQDMRGKSAAFSGPLSTGGYLFPVAELVHQNLLPSGDDPKGFFSNILFSGGYHQSLIALLNGEVDVAAGDDWAVFTFLTPEEQSRIKVIKDFGPVPTHSAVYNADLVDPETIAKFEKAMIDLKNEKPELMDKTLFGSTQYVPVNHYEHLQTLIDALDLTKIPHI</sequence>
<dbReference type="PANTHER" id="PTHR35841">
    <property type="entry name" value="PHOSPHONATES-BINDING PERIPLASMIC PROTEIN"/>
    <property type="match status" value="1"/>
</dbReference>
<name>A0A0C5BPY7_9ARCH</name>
<evidence type="ECO:0000313" key="2">
    <source>
        <dbReference type="EMBL" id="AJM91768.1"/>
    </source>
</evidence>
<dbReference type="EMBL" id="CP010868">
    <property type="protein sequence ID" value="AJM91768.1"/>
    <property type="molecule type" value="Genomic_DNA"/>
</dbReference>
<dbReference type="GeneID" id="41599713"/>
<reference evidence="3" key="1">
    <citation type="submission" date="2015-02" db="EMBL/GenBank/DDBJ databases">
        <title>Characterization of two novel Thaumarchaeota isolated from the Northern Adriatic Sea.</title>
        <authorList>
            <person name="Bayer B."/>
            <person name="Vojvoda J."/>
            <person name="Offre P."/>
            <person name="Srivastava A."/>
            <person name="Elisabeth N."/>
            <person name="Garcia J.A.L."/>
            <person name="Schleper C."/>
            <person name="Herndl G.J."/>
        </authorList>
    </citation>
    <scope>NUCLEOTIDE SEQUENCE [LARGE SCALE GENOMIC DNA]</scope>
    <source>
        <strain evidence="3">D3C</strain>
    </source>
</reference>
<dbReference type="SUPFAM" id="SSF53850">
    <property type="entry name" value="Periplasmic binding protein-like II"/>
    <property type="match status" value="1"/>
</dbReference>
<reference evidence="2 3" key="2">
    <citation type="journal article" date="2016" name="ISME J.">
        <title>Physiological and genomic characterization of two novel marine thaumarchaeal strains indicates niche differentiation.</title>
        <authorList>
            <person name="Bayer B."/>
            <person name="Vojvoda J."/>
            <person name="Offre P."/>
            <person name="Alves R.J."/>
            <person name="Elisabeth N.H."/>
            <person name="Garcia J.A."/>
            <person name="Volland J.M."/>
            <person name="Srivastava A."/>
            <person name="Schleper C."/>
            <person name="Herndl G.J."/>
        </authorList>
    </citation>
    <scope>NUCLEOTIDE SEQUENCE [LARGE SCALE GENOMIC DNA]</scope>
    <source>
        <strain evidence="2 3">D3C</strain>
    </source>
</reference>
<keyword evidence="1" id="KW-1133">Transmembrane helix</keyword>
<dbReference type="RefSeq" id="WP_148702732.1">
    <property type="nucleotide sequence ID" value="NZ_CP010868.1"/>
</dbReference>
<dbReference type="KEGG" id="nid:NPIRD3C_0554"/>
<dbReference type="PANTHER" id="PTHR35841:SF1">
    <property type="entry name" value="PHOSPHONATES-BINDING PERIPLASMIC PROTEIN"/>
    <property type="match status" value="1"/>
</dbReference>
<dbReference type="HOGENOM" id="CLU_051472_0_0_2"/>
<protein>
    <submittedName>
        <fullName evidence="2">Uncharacterized protein</fullName>
    </submittedName>
</protein>
<dbReference type="Gene3D" id="3.40.190.10">
    <property type="entry name" value="Periplasmic binding protein-like II"/>
    <property type="match status" value="2"/>
</dbReference>
<keyword evidence="1" id="KW-0812">Transmembrane</keyword>
<dbReference type="Pfam" id="PF12974">
    <property type="entry name" value="Phosphonate-bd"/>
    <property type="match status" value="1"/>
</dbReference>
<dbReference type="STRING" id="1582439.NPIRD3C_0554"/>
<keyword evidence="1" id="KW-0472">Membrane</keyword>
<dbReference type="AlphaFoldDB" id="A0A0C5BPY7"/>
<evidence type="ECO:0000256" key="1">
    <source>
        <dbReference type="SAM" id="Phobius"/>
    </source>
</evidence>
<feature type="transmembrane region" description="Helical" evidence="1">
    <location>
        <begin position="12"/>
        <end position="35"/>
    </location>
</feature>